<evidence type="ECO:0000259" key="3">
    <source>
        <dbReference type="Pfam" id="PF13439"/>
    </source>
</evidence>
<dbReference type="RefSeq" id="WP_198638325.1">
    <property type="nucleotide sequence ID" value="NZ_JAEHNY010000005.1"/>
</dbReference>
<evidence type="ECO:0000259" key="2">
    <source>
        <dbReference type="Pfam" id="PF00534"/>
    </source>
</evidence>
<dbReference type="InterPro" id="IPR028098">
    <property type="entry name" value="Glyco_trans_4-like_N"/>
</dbReference>
<organism evidence="4 5">
    <name type="scientific">Salegentibacter maritimus</name>
    <dbReference type="NCBI Taxonomy" id="2794347"/>
    <lineage>
        <taxon>Bacteria</taxon>
        <taxon>Pseudomonadati</taxon>
        <taxon>Bacteroidota</taxon>
        <taxon>Flavobacteriia</taxon>
        <taxon>Flavobacteriales</taxon>
        <taxon>Flavobacteriaceae</taxon>
        <taxon>Salegentibacter</taxon>
    </lineage>
</organism>
<accession>A0ABS0TIA4</accession>
<dbReference type="Gene3D" id="3.40.50.2000">
    <property type="entry name" value="Glycogen Phosphorylase B"/>
    <property type="match status" value="2"/>
</dbReference>
<keyword evidence="5" id="KW-1185">Reference proteome</keyword>
<gene>
    <name evidence="4" type="ORF">I6U50_07010</name>
</gene>
<reference evidence="4 5" key="1">
    <citation type="submission" date="2020-12" db="EMBL/GenBank/DDBJ databases">
        <title>Salegentibacter orientalis sp. nov., isolated from costal sediment.</title>
        <authorList>
            <person name="Lian F.-B."/>
        </authorList>
    </citation>
    <scope>NUCLEOTIDE SEQUENCE [LARGE SCALE GENOMIC DNA]</scope>
    <source>
        <strain evidence="4 5">F60176</strain>
    </source>
</reference>
<proteinExistence type="predicted"/>
<keyword evidence="1" id="KW-0808">Transferase</keyword>
<dbReference type="InterPro" id="IPR001296">
    <property type="entry name" value="Glyco_trans_1"/>
</dbReference>
<dbReference type="CDD" id="cd03801">
    <property type="entry name" value="GT4_PimA-like"/>
    <property type="match status" value="1"/>
</dbReference>
<dbReference type="EMBL" id="JAEHNY010000005">
    <property type="protein sequence ID" value="MBI6119769.1"/>
    <property type="molecule type" value="Genomic_DNA"/>
</dbReference>
<evidence type="ECO:0000313" key="4">
    <source>
        <dbReference type="EMBL" id="MBI6119769.1"/>
    </source>
</evidence>
<feature type="domain" description="Glycosyl transferase family 1" evidence="2">
    <location>
        <begin position="189"/>
        <end position="343"/>
    </location>
</feature>
<dbReference type="Proteomes" id="UP000635665">
    <property type="component" value="Unassembled WGS sequence"/>
</dbReference>
<dbReference type="Pfam" id="PF13439">
    <property type="entry name" value="Glyco_transf_4"/>
    <property type="match status" value="1"/>
</dbReference>
<evidence type="ECO:0000313" key="5">
    <source>
        <dbReference type="Proteomes" id="UP000635665"/>
    </source>
</evidence>
<dbReference type="PANTHER" id="PTHR46401:SF2">
    <property type="entry name" value="GLYCOSYLTRANSFERASE WBBK-RELATED"/>
    <property type="match status" value="1"/>
</dbReference>
<protein>
    <submittedName>
        <fullName evidence="4">Glycosyltransferase family 4 protein</fullName>
    </submittedName>
</protein>
<sequence>MKILFVINSLGSGGAERSTEVICDHLYEKDIPFEILCLDKRTIGVQERMQEKGYSINFIPSGNFIKQTKFIANYIKNGDFNLVHSILFRANLRTRFAKLWAKFIHLESLVNTTYSEERLKDNKVNQTGLKIYKFIDQVTARKYVDHFHSITEAVKQHYIEEVGLSPHRVTVIPRGRKPIIDSYEKRNLQEPIQLINVARHEFQKGQIYLIKAVKKLVDKGYNIELRFFGRDGAATKEMSDYIDSNNLNDYIFLEGFKDNVSEYLLESHLFVFPSLYEGLGGALIEAQAAGLPVACNDIPVLHEVVEEGVNAKFFDVHNEETIVKAISFFIENPEIREKYGKASLKNFYDKFLESRNNALILELYSKLCSNSGK</sequence>
<evidence type="ECO:0000256" key="1">
    <source>
        <dbReference type="ARBA" id="ARBA00022679"/>
    </source>
</evidence>
<dbReference type="SUPFAM" id="SSF53756">
    <property type="entry name" value="UDP-Glycosyltransferase/glycogen phosphorylase"/>
    <property type="match status" value="1"/>
</dbReference>
<dbReference type="PANTHER" id="PTHR46401">
    <property type="entry name" value="GLYCOSYLTRANSFERASE WBBK-RELATED"/>
    <property type="match status" value="1"/>
</dbReference>
<name>A0ABS0TIA4_9FLAO</name>
<comment type="caution">
    <text evidence="4">The sequence shown here is derived from an EMBL/GenBank/DDBJ whole genome shotgun (WGS) entry which is preliminary data.</text>
</comment>
<feature type="domain" description="Glycosyltransferase subfamily 4-like N-terminal" evidence="3">
    <location>
        <begin position="13"/>
        <end position="175"/>
    </location>
</feature>
<dbReference type="Pfam" id="PF00534">
    <property type="entry name" value="Glycos_transf_1"/>
    <property type="match status" value="1"/>
</dbReference>